<reference evidence="1" key="2">
    <citation type="submission" date="2023-02" db="EMBL/GenBank/DDBJ databases">
        <title>A novel hydrolase synthesized by Rhodococcus erythropolis HQ is responsible for the detoxification of Zearalenone.</title>
        <authorList>
            <person name="Hu J."/>
            <person name="Xu J."/>
        </authorList>
    </citation>
    <scope>NUCLEOTIDE SEQUENCE</scope>
    <source>
        <strain evidence="1">HQ</strain>
    </source>
</reference>
<accession>A0A2A5JHF5</accession>
<sequence>MGAWGSGPFENDGAGDLIASIGHGDFTFESVKWAFEDDYLEVDGGQIAVALLELVLIVRADRKRDPATQDLDLDSFTSALTSERLTWLIEMVERTIASTDSELFELWDEQGPEELASWRVPVVDGLEDLRVLSV</sequence>
<dbReference type="RefSeq" id="WP_042447698.1">
    <property type="nucleotide sequence ID" value="NZ_CP064920.1"/>
</dbReference>
<dbReference type="AlphaFoldDB" id="A0A1X0LQQ0"/>
<reference evidence="2 3" key="1">
    <citation type="submission" date="2017-07" db="EMBL/GenBank/DDBJ databases">
        <title>Draft sequence of Rhodococcus enclensis 23b-28.</title>
        <authorList>
            <person name="Besaury L."/>
            <person name="Sancelme M."/>
            <person name="Amato P."/>
            <person name="Lallement A."/>
            <person name="Delort A.-M."/>
        </authorList>
    </citation>
    <scope>NUCLEOTIDE SEQUENCE [LARGE SCALE GENOMIC DNA]</scope>
    <source>
        <strain evidence="2 3">23b-28</strain>
    </source>
</reference>
<organism evidence="2 3">
    <name type="scientific">Rhodococcus qingshengii</name>
    <dbReference type="NCBI Taxonomy" id="334542"/>
    <lineage>
        <taxon>Bacteria</taxon>
        <taxon>Bacillati</taxon>
        <taxon>Actinomycetota</taxon>
        <taxon>Actinomycetes</taxon>
        <taxon>Mycobacteriales</taxon>
        <taxon>Nocardiaceae</taxon>
        <taxon>Rhodococcus</taxon>
        <taxon>Rhodococcus erythropolis group</taxon>
    </lineage>
</organism>
<proteinExistence type="predicted"/>
<gene>
    <name evidence="2" type="ORF">CHR55_01135</name>
    <name evidence="1" type="ORF">PXH69_11590</name>
</gene>
<name>A0A1X0LQQ0_RHOSG</name>
<evidence type="ECO:0000313" key="1">
    <source>
        <dbReference type="EMBL" id="MDE8645594.1"/>
    </source>
</evidence>
<evidence type="ECO:0000313" key="3">
    <source>
        <dbReference type="Proteomes" id="UP000230886"/>
    </source>
</evidence>
<dbReference type="Proteomes" id="UP000230886">
    <property type="component" value="Unassembled WGS sequence"/>
</dbReference>
<protein>
    <submittedName>
        <fullName evidence="2">DUF4259 domain-containing protein</fullName>
    </submittedName>
</protein>
<dbReference type="Proteomes" id="UP001217325">
    <property type="component" value="Unassembled WGS sequence"/>
</dbReference>
<accession>A0A1X0LQQ0</accession>
<evidence type="ECO:0000313" key="2">
    <source>
        <dbReference type="EMBL" id="PCK29030.1"/>
    </source>
</evidence>
<comment type="caution">
    <text evidence="2">The sequence shown here is derived from an EMBL/GenBank/DDBJ whole genome shotgun (WGS) entry which is preliminary data.</text>
</comment>
<dbReference type="EMBL" id="NOVD01000001">
    <property type="protein sequence ID" value="PCK29030.1"/>
    <property type="molecule type" value="Genomic_DNA"/>
</dbReference>
<dbReference type="Pfam" id="PF14078">
    <property type="entry name" value="DUF4259"/>
    <property type="match status" value="1"/>
</dbReference>
<dbReference type="EMBL" id="JARDXE010000006">
    <property type="protein sequence ID" value="MDE8645594.1"/>
    <property type="molecule type" value="Genomic_DNA"/>
</dbReference>
<dbReference type="InterPro" id="IPR025355">
    <property type="entry name" value="DUF4259"/>
</dbReference>